<evidence type="ECO:0000313" key="2">
    <source>
        <dbReference type="Proteomes" id="UP000028493"/>
    </source>
</evidence>
<dbReference type="HOGENOM" id="CLU_2959878_0_0_6"/>
<name>A0A077PYW0_XENBV</name>
<dbReference type="AlphaFoldDB" id="A0A077PYW0"/>
<evidence type="ECO:0000313" key="1">
    <source>
        <dbReference type="EMBL" id="CDH25911.1"/>
    </source>
</evidence>
<sequence>MMCAVSARNSDTKKPPALTDGMGLLIVNVVGLHQIKNQICLMVVTLRPNILLQPQYHWL</sequence>
<proteinExistence type="predicted"/>
<accession>A0A077PYW0</accession>
<dbReference type="Proteomes" id="UP000028493">
    <property type="component" value="Unassembled WGS sequence"/>
</dbReference>
<comment type="caution">
    <text evidence="1">The sequence shown here is derived from an EMBL/GenBank/DDBJ whole genome shotgun (WGS) entry which is preliminary data.</text>
</comment>
<dbReference type="EMBL" id="CBSZ010000363">
    <property type="protein sequence ID" value="CDH25911.1"/>
    <property type="molecule type" value="Genomic_DNA"/>
</dbReference>
<protein>
    <submittedName>
        <fullName evidence="1">Uncharacterized protein</fullName>
    </submittedName>
</protein>
<gene>
    <name evidence="1" type="ORF">XBKB1_4250004</name>
</gene>
<organism evidence="1 2">
    <name type="scientific">Xenorhabdus bovienii str. kraussei Becker Underwood</name>
    <dbReference type="NCBI Taxonomy" id="1398204"/>
    <lineage>
        <taxon>Bacteria</taxon>
        <taxon>Pseudomonadati</taxon>
        <taxon>Pseudomonadota</taxon>
        <taxon>Gammaproteobacteria</taxon>
        <taxon>Enterobacterales</taxon>
        <taxon>Morganellaceae</taxon>
        <taxon>Xenorhabdus</taxon>
    </lineage>
</organism>
<reference evidence="1" key="1">
    <citation type="submission" date="2013-07" db="EMBL/GenBank/DDBJ databases">
        <title>Sub-species coevolution in mutualistic symbiosis.</title>
        <authorList>
            <person name="Murfin K."/>
            <person name="Klassen J."/>
            <person name="Lee M."/>
            <person name="Forst S."/>
            <person name="Stock P."/>
            <person name="Goodrich-Blair H."/>
        </authorList>
    </citation>
    <scope>NUCLEOTIDE SEQUENCE [LARGE SCALE GENOMIC DNA]</scope>
    <source>
        <strain evidence="1">Kraussei Becker Underwood</strain>
    </source>
</reference>